<proteinExistence type="predicted"/>
<sequence length="161" mass="18340">MRTHRGLVRCIREVGNRLSPTSHTSVACELRLLLYRACEHHFASIGLTSIIFDATIDASHADGCWTEFATSLHSVMSQFVSRQVRGPSAKWRYHRLGLFPPYYCPKLVGNGRFRSSPPATWWYQSREKEEEGEEKGEPEDLALSSLDDPDPSLPSLARRHR</sequence>
<dbReference type="EMBL" id="AMZH03014036">
    <property type="protein sequence ID" value="RRT48311.1"/>
    <property type="molecule type" value="Genomic_DNA"/>
</dbReference>
<accession>A0A426Y9A1</accession>
<dbReference type="PROSITE" id="PS51257">
    <property type="entry name" value="PROKAR_LIPOPROTEIN"/>
    <property type="match status" value="1"/>
</dbReference>
<organism evidence="2 3">
    <name type="scientific">Ensete ventricosum</name>
    <name type="common">Abyssinian banana</name>
    <name type="synonym">Musa ensete</name>
    <dbReference type="NCBI Taxonomy" id="4639"/>
    <lineage>
        <taxon>Eukaryota</taxon>
        <taxon>Viridiplantae</taxon>
        <taxon>Streptophyta</taxon>
        <taxon>Embryophyta</taxon>
        <taxon>Tracheophyta</taxon>
        <taxon>Spermatophyta</taxon>
        <taxon>Magnoliopsida</taxon>
        <taxon>Liliopsida</taxon>
        <taxon>Zingiberales</taxon>
        <taxon>Musaceae</taxon>
        <taxon>Ensete</taxon>
    </lineage>
</organism>
<comment type="caution">
    <text evidence="2">The sequence shown here is derived from an EMBL/GenBank/DDBJ whole genome shotgun (WGS) entry which is preliminary data.</text>
</comment>
<dbReference type="AlphaFoldDB" id="A0A426Y9A1"/>
<feature type="region of interest" description="Disordered" evidence="1">
    <location>
        <begin position="124"/>
        <end position="161"/>
    </location>
</feature>
<evidence type="ECO:0000313" key="2">
    <source>
        <dbReference type="EMBL" id="RRT48311.1"/>
    </source>
</evidence>
<protein>
    <submittedName>
        <fullName evidence="2">Uncharacterized protein</fullName>
    </submittedName>
</protein>
<evidence type="ECO:0000256" key="1">
    <source>
        <dbReference type="SAM" id="MobiDB-lite"/>
    </source>
</evidence>
<evidence type="ECO:0000313" key="3">
    <source>
        <dbReference type="Proteomes" id="UP000287651"/>
    </source>
</evidence>
<name>A0A426Y9A1_ENSVE</name>
<reference evidence="2 3" key="1">
    <citation type="journal article" date="2014" name="Agronomy (Basel)">
        <title>A Draft Genome Sequence for Ensete ventricosum, the Drought-Tolerant Tree Against Hunger.</title>
        <authorList>
            <person name="Harrison J."/>
            <person name="Moore K.A."/>
            <person name="Paszkiewicz K."/>
            <person name="Jones T."/>
            <person name="Grant M."/>
            <person name="Ambacheew D."/>
            <person name="Muzemil S."/>
            <person name="Studholme D.J."/>
        </authorList>
    </citation>
    <scope>NUCLEOTIDE SEQUENCE [LARGE SCALE GENOMIC DNA]</scope>
</reference>
<dbReference type="Proteomes" id="UP000287651">
    <property type="component" value="Unassembled WGS sequence"/>
</dbReference>
<gene>
    <name evidence="2" type="ORF">B296_00034704</name>
</gene>
<feature type="compositionally biased region" description="Acidic residues" evidence="1">
    <location>
        <begin position="130"/>
        <end position="140"/>
    </location>
</feature>